<keyword evidence="7" id="KW-0503">Monooxygenase</keyword>
<evidence type="ECO:0000256" key="7">
    <source>
        <dbReference type="ARBA" id="ARBA00023033"/>
    </source>
</evidence>
<evidence type="ECO:0000256" key="3">
    <source>
        <dbReference type="ARBA" id="ARBA00022575"/>
    </source>
</evidence>
<dbReference type="Proteomes" id="UP000320085">
    <property type="component" value="Unassembled WGS sequence"/>
</dbReference>
<keyword evidence="3" id="KW-0216">Detoxification</keyword>
<dbReference type="SUPFAM" id="SSF51412">
    <property type="entry name" value="Inosine monophosphate dehydrogenase (IMPDH)"/>
    <property type="match status" value="1"/>
</dbReference>
<evidence type="ECO:0000256" key="8">
    <source>
        <dbReference type="ARBA" id="ARBA00031155"/>
    </source>
</evidence>
<keyword evidence="6" id="KW-0560">Oxidoreductase</keyword>
<organism evidence="10 11">
    <name type="scientific">Humibacillus xanthopallidus</name>
    <dbReference type="NCBI Taxonomy" id="412689"/>
    <lineage>
        <taxon>Bacteria</taxon>
        <taxon>Bacillati</taxon>
        <taxon>Actinomycetota</taxon>
        <taxon>Actinomycetes</taxon>
        <taxon>Micrococcales</taxon>
        <taxon>Intrasporangiaceae</taxon>
        <taxon>Humibacillus</taxon>
    </lineage>
</organism>
<evidence type="ECO:0000313" key="10">
    <source>
        <dbReference type="EMBL" id="TQN46691.1"/>
    </source>
</evidence>
<dbReference type="GO" id="GO:0009636">
    <property type="term" value="P:response to toxic substance"/>
    <property type="evidence" value="ECO:0007669"/>
    <property type="project" value="UniProtKB-KW"/>
</dbReference>
<accession>A0A543PRJ2</accession>
<protein>
    <recommendedName>
        <fullName evidence="8">Propionate 3-nitronate monooxygenase</fullName>
    </recommendedName>
</protein>
<dbReference type="EMBL" id="VFQF01000002">
    <property type="protein sequence ID" value="TQN46691.1"/>
    <property type="molecule type" value="Genomic_DNA"/>
</dbReference>
<dbReference type="RefSeq" id="WP_141823457.1">
    <property type="nucleotide sequence ID" value="NZ_BAAAQC010000012.1"/>
</dbReference>
<dbReference type="GO" id="GO:0018580">
    <property type="term" value="F:nitronate monooxygenase activity"/>
    <property type="evidence" value="ECO:0007669"/>
    <property type="project" value="InterPro"/>
</dbReference>
<dbReference type="Gene3D" id="3.20.20.70">
    <property type="entry name" value="Aldolase class I"/>
    <property type="match status" value="1"/>
</dbReference>
<name>A0A543PRJ2_9MICO</name>
<dbReference type="InterPro" id="IPR004136">
    <property type="entry name" value="NMO"/>
</dbReference>
<dbReference type="AlphaFoldDB" id="A0A543PRJ2"/>
<comment type="similarity">
    <text evidence="2">Belongs to the nitronate monooxygenase family. NMO class I subfamily.</text>
</comment>
<sequence length="355" mass="36440">MTLRSIDAGVVAAPMAGGASTPDLVAAVGEAGGFGFLAGGYLTTEQLAAQVAGVWDLTSRPFGVNLFVPDTANVYAVRSGGLTGADRASAVAAYRESLAADAAALGVEPGEPRPGDTDDWERKLDLVVRERVTAVSFTFGLPSAAVIGELARAGSESVVTVTDVDEARAALEAGVDGLCVQGVEAGGHRGTLDPTSVPDDSDLAALVEGVRQTAWDLGRDDVVIMAAGGITTRHRADAVRAAGADAVQVGTAFLLTPEAGTGLAYRRALSDAAYGSTRVTRAFSGRLGRCLETDFVRRHDEQAPAAYPELHHVTVPLRRASAQADKPDVVALWAGTGWRAARAVPAATVVAGLAR</sequence>
<dbReference type="InterPro" id="IPR013785">
    <property type="entry name" value="Aldolase_TIM"/>
</dbReference>
<keyword evidence="5" id="KW-0288">FMN</keyword>
<evidence type="ECO:0000256" key="2">
    <source>
        <dbReference type="ARBA" id="ARBA00009881"/>
    </source>
</evidence>
<comment type="catalytic activity">
    <reaction evidence="9">
        <text>3 propionate 3-nitronate + 3 O2 + H2O = 3 3-oxopropanoate + 2 nitrate + nitrite + H2O2 + 3 H(+)</text>
        <dbReference type="Rhea" id="RHEA:57332"/>
        <dbReference type="ChEBI" id="CHEBI:15377"/>
        <dbReference type="ChEBI" id="CHEBI:15378"/>
        <dbReference type="ChEBI" id="CHEBI:15379"/>
        <dbReference type="ChEBI" id="CHEBI:16240"/>
        <dbReference type="ChEBI" id="CHEBI:16301"/>
        <dbReference type="ChEBI" id="CHEBI:17632"/>
        <dbReference type="ChEBI" id="CHEBI:33190"/>
        <dbReference type="ChEBI" id="CHEBI:136067"/>
    </reaction>
</comment>
<evidence type="ECO:0000256" key="9">
    <source>
        <dbReference type="ARBA" id="ARBA00049401"/>
    </source>
</evidence>
<evidence type="ECO:0000313" key="11">
    <source>
        <dbReference type="Proteomes" id="UP000320085"/>
    </source>
</evidence>
<dbReference type="PANTHER" id="PTHR42747:SF3">
    <property type="entry name" value="NITRONATE MONOOXYGENASE-RELATED"/>
    <property type="match status" value="1"/>
</dbReference>
<keyword evidence="4" id="KW-0285">Flavoprotein</keyword>
<dbReference type="PANTHER" id="PTHR42747">
    <property type="entry name" value="NITRONATE MONOOXYGENASE-RELATED"/>
    <property type="match status" value="1"/>
</dbReference>
<comment type="caution">
    <text evidence="10">The sequence shown here is derived from an EMBL/GenBank/DDBJ whole genome shotgun (WGS) entry which is preliminary data.</text>
</comment>
<evidence type="ECO:0000256" key="6">
    <source>
        <dbReference type="ARBA" id="ARBA00023002"/>
    </source>
</evidence>
<evidence type="ECO:0000256" key="1">
    <source>
        <dbReference type="ARBA" id="ARBA00001917"/>
    </source>
</evidence>
<dbReference type="CDD" id="cd04730">
    <property type="entry name" value="NPD_like"/>
    <property type="match status" value="1"/>
</dbReference>
<reference evidence="10 11" key="1">
    <citation type="submission" date="2019-06" db="EMBL/GenBank/DDBJ databases">
        <title>Sequencing the genomes of 1000 actinobacteria strains.</title>
        <authorList>
            <person name="Klenk H.-P."/>
        </authorList>
    </citation>
    <scope>NUCLEOTIDE SEQUENCE [LARGE SCALE GENOMIC DNA]</scope>
    <source>
        <strain evidence="10 11">DSM 21776</strain>
    </source>
</reference>
<proteinExistence type="inferred from homology"/>
<evidence type="ECO:0000256" key="4">
    <source>
        <dbReference type="ARBA" id="ARBA00022630"/>
    </source>
</evidence>
<dbReference type="Pfam" id="PF03060">
    <property type="entry name" value="NMO"/>
    <property type="match status" value="1"/>
</dbReference>
<comment type="cofactor">
    <cofactor evidence="1">
        <name>FMN</name>
        <dbReference type="ChEBI" id="CHEBI:58210"/>
    </cofactor>
</comment>
<evidence type="ECO:0000256" key="5">
    <source>
        <dbReference type="ARBA" id="ARBA00022643"/>
    </source>
</evidence>
<dbReference type="OrthoDB" id="9778912at2"/>
<gene>
    <name evidence="10" type="ORF">FHX52_3420</name>
</gene>